<dbReference type="EMBL" id="JH930473">
    <property type="protein sequence ID" value="EKM53984.1"/>
    <property type="molecule type" value="Genomic_DNA"/>
</dbReference>
<evidence type="ECO:0000256" key="5">
    <source>
        <dbReference type="ARBA" id="ARBA00020260"/>
    </source>
</evidence>
<dbReference type="GO" id="GO:1990023">
    <property type="term" value="C:mitotic spindle midzone"/>
    <property type="evidence" value="ECO:0007669"/>
    <property type="project" value="TreeGrafter"/>
</dbReference>
<keyword evidence="8" id="KW-0132">Cell division</keyword>
<dbReference type="GeneID" id="18916876"/>
<dbReference type="InParanoid" id="K5W4W6"/>
<evidence type="ECO:0000313" key="18">
    <source>
        <dbReference type="EMBL" id="EKM53984.1"/>
    </source>
</evidence>
<keyword evidence="11" id="KW-0159">Chromosome partition</keyword>
<dbReference type="GO" id="GO:0042729">
    <property type="term" value="C:DASH complex"/>
    <property type="evidence" value="ECO:0007669"/>
    <property type="project" value="InterPro"/>
</dbReference>
<proteinExistence type="inferred from homology"/>
<evidence type="ECO:0000256" key="3">
    <source>
        <dbReference type="ARBA" id="ARBA00004629"/>
    </source>
</evidence>
<evidence type="ECO:0000256" key="17">
    <source>
        <dbReference type="ARBA" id="ARBA00030568"/>
    </source>
</evidence>
<evidence type="ECO:0000256" key="12">
    <source>
        <dbReference type="ARBA" id="ARBA00022838"/>
    </source>
</evidence>
<keyword evidence="13" id="KW-0206">Cytoskeleton</keyword>
<keyword evidence="20" id="KW-1185">Reference proteome</keyword>
<comment type="subcellular location">
    <subcellularLocation>
        <location evidence="3">Chromosome</location>
        <location evidence="3">Centromere</location>
        <location evidence="3">Kinetochore</location>
    </subcellularLocation>
    <subcellularLocation>
        <location evidence="2">Cytoplasm</location>
        <location evidence="2">Cytoskeleton</location>
        <location evidence="2">Spindle</location>
    </subcellularLocation>
    <subcellularLocation>
        <location evidence="1">Nucleus</location>
    </subcellularLocation>
</comment>
<dbReference type="KEGG" id="pco:PHACADRAFT_257534"/>
<protein>
    <recommendedName>
        <fullName evidence="5">DASH complex subunit DAD2</fullName>
    </recommendedName>
    <alternativeName>
        <fullName evidence="17">Outer kinetochore protein DAD2</fullName>
    </alternativeName>
</protein>
<dbReference type="Proteomes" id="UP000008370">
    <property type="component" value="Unassembled WGS sequence"/>
</dbReference>
<accession>K5W4W6</accession>
<dbReference type="GO" id="GO:0051301">
    <property type="term" value="P:cell division"/>
    <property type="evidence" value="ECO:0007669"/>
    <property type="project" value="UniProtKB-KW"/>
</dbReference>
<dbReference type="KEGG" id="pco:PHACADRAFT_257523"/>
<evidence type="ECO:0000256" key="13">
    <source>
        <dbReference type="ARBA" id="ARBA00023212"/>
    </source>
</evidence>
<keyword evidence="14" id="KW-0539">Nucleus</keyword>
<evidence type="ECO:0000256" key="8">
    <source>
        <dbReference type="ARBA" id="ARBA00022618"/>
    </source>
</evidence>
<dbReference type="RefSeq" id="XP_007396696.1">
    <property type="nucleotide sequence ID" value="XM_007396634.1"/>
</dbReference>
<dbReference type="GO" id="GO:0000278">
    <property type="term" value="P:mitotic cell cycle"/>
    <property type="evidence" value="ECO:0007669"/>
    <property type="project" value="InterPro"/>
</dbReference>
<dbReference type="GO" id="GO:0044732">
    <property type="term" value="C:mitotic spindle pole body"/>
    <property type="evidence" value="ECO:0007669"/>
    <property type="project" value="TreeGrafter"/>
</dbReference>
<dbReference type="GeneID" id="18916879"/>
<evidence type="ECO:0000256" key="16">
    <source>
        <dbReference type="ARBA" id="ARBA00023328"/>
    </source>
</evidence>
<name>K5W4W6_PHACS</name>
<dbReference type="InterPro" id="IPR013963">
    <property type="entry name" value="DASH_Dad2"/>
</dbReference>
<evidence type="ECO:0000256" key="9">
    <source>
        <dbReference type="ARBA" id="ARBA00022701"/>
    </source>
</evidence>
<evidence type="ECO:0000256" key="4">
    <source>
        <dbReference type="ARBA" id="ARBA00005501"/>
    </source>
</evidence>
<evidence type="ECO:0000256" key="14">
    <source>
        <dbReference type="ARBA" id="ARBA00023242"/>
    </source>
</evidence>
<keyword evidence="12" id="KW-0995">Kinetochore</keyword>
<keyword evidence="15" id="KW-0131">Cell cycle</keyword>
<keyword evidence="6" id="KW-0158">Chromosome</keyword>
<keyword evidence="7" id="KW-0963">Cytoplasm</keyword>
<evidence type="ECO:0000256" key="15">
    <source>
        <dbReference type="ARBA" id="ARBA00023306"/>
    </source>
</evidence>
<evidence type="ECO:0000256" key="6">
    <source>
        <dbReference type="ARBA" id="ARBA00022454"/>
    </source>
</evidence>
<dbReference type="OrthoDB" id="3230169at2759"/>
<dbReference type="HOGENOM" id="CLU_138063_4_0_1"/>
<reference evidence="18 20" key="1">
    <citation type="journal article" date="2012" name="BMC Genomics">
        <title>Comparative genomics of the white-rot fungi, Phanerochaete carnosa and P. chrysosporium, to elucidate the genetic basis of the distinct wood types they colonize.</title>
        <authorList>
            <person name="Suzuki H."/>
            <person name="MacDonald J."/>
            <person name="Syed K."/>
            <person name="Salamov A."/>
            <person name="Hori C."/>
            <person name="Aerts A."/>
            <person name="Henrissat B."/>
            <person name="Wiebenga A."/>
            <person name="vanKuyk P.A."/>
            <person name="Barry K."/>
            <person name="Lindquist E."/>
            <person name="LaButti K."/>
            <person name="Lapidus A."/>
            <person name="Lucas S."/>
            <person name="Coutinho P."/>
            <person name="Gong Y."/>
            <person name="Samejima M."/>
            <person name="Mahadevan R."/>
            <person name="Abou-Zaid M."/>
            <person name="de Vries R.P."/>
            <person name="Igarashi K."/>
            <person name="Yadav J.S."/>
            <person name="Grigoriev I.V."/>
            <person name="Master E.R."/>
        </authorList>
    </citation>
    <scope>NUCLEOTIDE SEQUENCE [LARGE SCALE GENOMIC DNA]</scope>
    <source>
        <strain evidence="18 20">HHB-10118-sp</strain>
    </source>
</reference>
<evidence type="ECO:0000256" key="7">
    <source>
        <dbReference type="ARBA" id="ARBA00022490"/>
    </source>
</evidence>
<dbReference type="PANTHER" id="PTHR28036">
    <property type="entry name" value="DASH COMPLEX SUBUNIT DAD2"/>
    <property type="match status" value="1"/>
</dbReference>
<keyword evidence="16" id="KW-0137">Centromere</keyword>
<comment type="similarity">
    <text evidence="4">Belongs to the DASH complex DAD2 family.</text>
</comment>
<keyword evidence="10" id="KW-0498">Mitosis</keyword>
<dbReference type="GO" id="GO:0005874">
    <property type="term" value="C:microtubule"/>
    <property type="evidence" value="ECO:0007669"/>
    <property type="project" value="UniProtKB-KW"/>
</dbReference>
<dbReference type="GO" id="GO:0008608">
    <property type="term" value="P:attachment of spindle microtubules to kinetochore"/>
    <property type="evidence" value="ECO:0007669"/>
    <property type="project" value="TreeGrafter"/>
</dbReference>
<evidence type="ECO:0000256" key="1">
    <source>
        <dbReference type="ARBA" id="ARBA00004123"/>
    </source>
</evidence>
<dbReference type="RefSeq" id="XP_007396691.1">
    <property type="nucleotide sequence ID" value="XM_007396629.1"/>
</dbReference>
<keyword evidence="9" id="KW-0493">Microtubule</keyword>
<dbReference type="EMBL" id="JH930473">
    <property type="protein sequence ID" value="EKM53989.1"/>
    <property type="molecule type" value="Genomic_DNA"/>
</dbReference>
<evidence type="ECO:0000313" key="20">
    <source>
        <dbReference type="Proteomes" id="UP000008370"/>
    </source>
</evidence>
<sequence length="120" mass="13377">MRQSIASARQSQVPVQSSSAVALTKLAEKKKEFEAVAALDRASAKFLKRMEQLGDDFEVMADAGTVCGEVMEQWPNMFRILSHFLASREKSSDLDEQTSQEPTGERLVRVPIEELQTTDS</sequence>
<evidence type="ECO:0000313" key="19">
    <source>
        <dbReference type="EMBL" id="EKM53989.1"/>
    </source>
</evidence>
<organism evidence="18 20">
    <name type="scientific">Phanerochaete carnosa (strain HHB-10118-sp)</name>
    <name type="common">White-rot fungus</name>
    <name type="synonym">Peniophora carnosa</name>
    <dbReference type="NCBI Taxonomy" id="650164"/>
    <lineage>
        <taxon>Eukaryota</taxon>
        <taxon>Fungi</taxon>
        <taxon>Dikarya</taxon>
        <taxon>Basidiomycota</taxon>
        <taxon>Agaricomycotina</taxon>
        <taxon>Agaricomycetes</taxon>
        <taxon>Polyporales</taxon>
        <taxon>Phanerochaetaceae</taxon>
        <taxon>Phanerochaete</taxon>
    </lineage>
</organism>
<evidence type="ECO:0000256" key="2">
    <source>
        <dbReference type="ARBA" id="ARBA00004186"/>
    </source>
</evidence>
<gene>
    <name evidence="18" type="ORF">PHACADRAFT_257523</name>
    <name evidence="19" type="ORF">PHACADRAFT_257534</name>
</gene>
<dbReference type="PANTHER" id="PTHR28036:SF1">
    <property type="entry name" value="DASH COMPLEX SUBUNIT DAD2"/>
    <property type="match status" value="1"/>
</dbReference>
<evidence type="ECO:0000256" key="10">
    <source>
        <dbReference type="ARBA" id="ARBA00022776"/>
    </source>
</evidence>
<evidence type="ECO:0000256" key="11">
    <source>
        <dbReference type="ARBA" id="ARBA00022829"/>
    </source>
</evidence>
<dbReference type="Pfam" id="PF08654">
    <property type="entry name" value="DASH_Dad2"/>
    <property type="match status" value="1"/>
</dbReference>
<dbReference type="AlphaFoldDB" id="K5W4W6"/>